<dbReference type="InterPro" id="IPR004101">
    <property type="entry name" value="Mur_ligase_C"/>
</dbReference>
<comment type="caution">
    <text evidence="15">The sequence shown here is derived from an EMBL/GenBank/DDBJ whole genome shotgun (WGS) entry which is preliminary data.</text>
</comment>
<dbReference type="PANTHER" id="PTHR43024">
    <property type="entry name" value="UDP-N-ACETYLMURAMOYL-TRIPEPTIDE--D-ALANYL-D-ALANINE LIGASE"/>
    <property type="match status" value="1"/>
</dbReference>
<dbReference type="GO" id="GO:0051301">
    <property type="term" value="P:cell division"/>
    <property type="evidence" value="ECO:0007669"/>
    <property type="project" value="UniProtKB-KW"/>
</dbReference>
<dbReference type="SUPFAM" id="SSF53623">
    <property type="entry name" value="MurD-like peptide ligases, catalytic domain"/>
    <property type="match status" value="1"/>
</dbReference>
<dbReference type="GO" id="GO:0009252">
    <property type="term" value="P:peptidoglycan biosynthetic process"/>
    <property type="evidence" value="ECO:0007669"/>
    <property type="project" value="UniProtKB-UniRule"/>
</dbReference>
<dbReference type="InterPro" id="IPR000713">
    <property type="entry name" value="Mur_ligase_N"/>
</dbReference>
<evidence type="ECO:0000313" key="15">
    <source>
        <dbReference type="EMBL" id="HGT38397.1"/>
    </source>
</evidence>
<keyword evidence="4 10" id="KW-0547">Nucleotide-binding</keyword>
<evidence type="ECO:0000256" key="9">
    <source>
        <dbReference type="ARBA" id="ARBA00023316"/>
    </source>
</evidence>
<dbReference type="Pfam" id="PF02875">
    <property type="entry name" value="Mur_ligase_C"/>
    <property type="match status" value="1"/>
</dbReference>
<keyword evidence="3 10" id="KW-0132">Cell division</keyword>
<dbReference type="SUPFAM" id="SSF63418">
    <property type="entry name" value="MurE/MurF N-terminal domain"/>
    <property type="match status" value="1"/>
</dbReference>
<keyword evidence="2 10" id="KW-0436">Ligase</keyword>
<feature type="domain" description="Mur ligase N-terminal catalytic" evidence="12">
    <location>
        <begin position="28"/>
        <end position="73"/>
    </location>
</feature>
<keyword evidence="8 10" id="KW-0131">Cell cycle</keyword>
<evidence type="ECO:0000256" key="1">
    <source>
        <dbReference type="ARBA" id="ARBA00022490"/>
    </source>
</evidence>
<dbReference type="UniPathway" id="UPA00219"/>
<dbReference type="InterPro" id="IPR005863">
    <property type="entry name" value="UDP-N-AcMur_synth"/>
</dbReference>
<evidence type="ECO:0000256" key="5">
    <source>
        <dbReference type="ARBA" id="ARBA00022840"/>
    </source>
</evidence>
<dbReference type="InterPro" id="IPR051046">
    <property type="entry name" value="MurCDEF_CellWall_CoF430Synth"/>
</dbReference>
<dbReference type="GO" id="GO:0008360">
    <property type="term" value="P:regulation of cell shape"/>
    <property type="evidence" value="ECO:0007669"/>
    <property type="project" value="UniProtKB-KW"/>
</dbReference>
<dbReference type="Pfam" id="PF01225">
    <property type="entry name" value="Mur_ligase"/>
    <property type="match status" value="1"/>
</dbReference>
<keyword evidence="1 10" id="KW-0963">Cytoplasm</keyword>
<organism evidence="15">
    <name type="scientific">Schlesneria paludicola</name>
    <dbReference type="NCBI Taxonomy" id="360056"/>
    <lineage>
        <taxon>Bacteria</taxon>
        <taxon>Pseudomonadati</taxon>
        <taxon>Planctomycetota</taxon>
        <taxon>Planctomycetia</taxon>
        <taxon>Planctomycetales</taxon>
        <taxon>Planctomycetaceae</taxon>
        <taxon>Schlesneria</taxon>
    </lineage>
</organism>
<dbReference type="GO" id="GO:0047480">
    <property type="term" value="F:UDP-N-acetylmuramoyl-tripeptide-D-alanyl-D-alanine ligase activity"/>
    <property type="evidence" value="ECO:0007669"/>
    <property type="project" value="UniProtKB-UniRule"/>
</dbReference>
<accession>A0A7C4LM04</accession>
<keyword evidence="7 10" id="KW-0573">Peptidoglycan synthesis</keyword>
<comment type="catalytic activity">
    <reaction evidence="10 11">
        <text>D-alanyl-D-alanine + UDP-N-acetyl-alpha-D-muramoyl-L-alanyl-gamma-D-glutamyl-meso-2,6-diaminopimelate + ATP = UDP-N-acetyl-alpha-D-muramoyl-L-alanyl-gamma-D-glutamyl-meso-2,6-diaminopimeloyl-D-alanyl-D-alanine + ADP + phosphate + H(+)</text>
        <dbReference type="Rhea" id="RHEA:28374"/>
        <dbReference type="ChEBI" id="CHEBI:15378"/>
        <dbReference type="ChEBI" id="CHEBI:30616"/>
        <dbReference type="ChEBI" id="CHEBI:43474"/>
        <dbReference type="ChEBI" id="CHEBI:57822"/>
        <dbReference type="ChEBI" id="CHEBI:61386"/>
        <dbReference type="ChEBI" id="CHEBI:83905"/>
        <dbReference type="ChEBI" id="CHEBI:456216"/>
        <dbReference type="EC" id="6.3.2.10"/>
    </reaction>
</comment>
<feature type="domain" description="Mur ligase central" evidence="14">
    <location>
        <begin position="109"/>
        <end position="291"/>
    </location>
</feature>
<dbReference type="AlphaFoldDB" id="A0A7C4LM04"/>
<dbReference type="InterPro" id="IPR013221">
    <property type="entry name" value="Mur_ligase_cen"/>
</dbReference>
<evidence type="ECO:0000259" key="13">
    <source>
        <dbReference type="Pfam" id="PF02875"/>
    </source>
</evidence>
<evidence type="ECO:0000259" key="12">
    <source>
        <dbReference type="Pfam" id="PF01225"/>
    </source>
</evidence>
<evidence type="ECO:0000256" key="2">
    <source>
        <dbReference type="ARBA" id="ARBA00022598"/>
    </source>
</evidence>
<dbReference type="EC" id="6.3.2.10" evidence="10 11"/>
<dbReference type="GO" id="GO:0071555">
    <property type="term" value="P:cell wall organization"/>
    <property type="evidence" value="ECO:0007669"/>
    <property type="project" value="UniProtKB-KW"/>
</dbReference>
<proteinExistence type="inferred from homology"/>
<sequence length="468" mass="49662">MDPLSLAELAQGAGGQLVDAPPLALCTRITTDSRTVLPGDVFWALKGDRHDGHEFAGEALRAGAQLVVCAAARADDLSGPKLVVDDTLAAFGRLARWYRHRQEALVIGVTGSVGKTSTKELIAAVLSRQFTGIRSPGNFNNEIGVPKSLLAIERHHEFAVLEMGAARVGDIRALAELASPEVGVITAIGKAHVASFGSVEGIVQAKGELLEALPRSGFAVLPGDDPVVRAMARRAPCRVVFVGEQPGSDVCAQQVVYNGRDLSFQVDGVRYVLPQSGRHMLSNALLAVAVARELGVPDETIAAGLLDFTPAPGRGQALRCGPWLVIDDTYNASPTSAAAAGRHLASIQGPPRCKRYLVLGDMLELGALSADEHFHIGRLLGELRLDGVLAYGEFASDVARGAAAAGLRPGRLVATRDMQVLQAVLECWLEPGDIVLVKGSRGMHMERMVDWLFQAARQRGDPAPRRCA</sequence>
<evidence type="ECO:0000259" key="14">
    <source>
        <dbReference type="Pfam" id="PF08245"/>
    </source>
</evidence>
<dbReference type="Pfam" id="PF08245">
    <property type="entry name" value="Mur_ligase_M"/>
    <property type="match status" value="1"/>
</dbReference>
<dbReference type="GO" id="GO:0005737">
    <property type="term" value="C:cytoplasm"/>
    <property type="evidence" value="ECO:0007669"/>
    <property type="project" value="UniProtKB-SubCell"/>
</dbReference>
<evidence type="ECO:0000256" key="10">
    <source>
        <dbReference type="HAMAP-Rule" id="MF_02019"/>
    </source>
</evidence>
<dbReference type="GO" id="GO:0005524">
    <property type="term" value="F:ATP binding"/>
    <property type="evidence" value="ECO:0007669"/>
    <property type="project" value="UniProtKB-UniRule"/>
</dbReference>
<evidence type="ECO:0000256" key="7">
    <source>
        <dbReference type="ARBA" id="ARBA00022984"/>
    </source>
</evidence>
<dbReference type="NCBIfam" id="TIGR01143">
    <property type="entry name" value="murF"/>
    <property type="match status" value="1"/>
</dbReference>
<evidence type="ECO:0000256" key="4">
    <source>
        <dbReference type="ARBA" id="ARBA00022741"/>
    </source>
</evidence>
<dbReference type="InterPro" id="IPR036615">
    <property type="entry name" value="Mur_ligase_C_dom_sf"/>
</dbReference>
<reference evidence="15" key="1">
    <citation type="journal article" date="2020" name="mSystems">
        <title>Genome- and Community-Level Interaction Insights into Carbon Utilization and Element Cycling Functions of Hydrothermarchaeota in Hydrothermal Sediment.</title>
        <authorList>
            <person name="Zhou Z."/>
            <person name="Liu Y."/>
            <person name="Xu W."/>
            <person name="Pan J."/>
            <person name="Luo Z.H."/>
            <person name="Li M."/>
        </authorList>
    </citation>
    <scope>NUCLEOTIDE SEQUENCE [LARGE SCALE GENOMIC DNA]</scope>
    <source>
        <strain evidence="15">SpSt-508</strain>
    </source>
</reference>
<comment type="similarity">
    <text evidence="10">Belongs to the MurCDEF family. MurF subfamily.</text>
</comment>
<comment type="pathway">
    <text evidence="10 11">Cell wall biogenesis; peptidoglycan biosynthesis.</text>
</comment>
<evidence type="ECO:0000256" key="8">
    <source>
        <dbReference type="ARBA" id="ARBA00023306"/>
    </source>
</evidence>
<dbReference type="PANTHER" id="PTHR43024:SF1">
    <property type="entry name" value="UDP-N-ACETYLMURAMOYL-TRIPEPTIDE--D-ALANYL-D-ALANINE LIGASE"/>
    <property type="match status" value="1"/>
</dbReference>
<dbReference type="HAMAP" id="MF_02019">
    <property type="entry name" value="MurF"/>
    <property type="match status" value="1"/>
</dbReference>
<name>A0A7C4LM04_9PLAN</name>
<evidence type="ECO:0000256" key="3">
    <source>
        <dbReference type="ARBA" id="ARBA00022618"/>
    </source>
</evidence>
<comment type="subcellular location">
    <subcellularLocation>
        <location evidence="10 11">Cytoplasm</location>
    </subcellularLocation>
</comment>
<dbReference type="SUPFAM" id="SSF53244">
    <property type="entry name" value="MurD-like peptide ligases, peptide-binding domain"/>
    <property type="match status" value="1"/>
</dbReference>
<dbReference type="InterPro" id="IPR035911">
    <property type="entry name" value="MurE/MurF_N"/>
</dbReference>
<keyword evidence="6 10" id="KW-0133">Cell shape</keyword>
<gene>
    <name evidence="10" type="primary">murF</name>
    <name evidence="15" type="ORF">ENS64_03925</name>
</gene>
<keyword evidence="5 10" id="KW-0067">ATP-binding</keyword>
<dbReference type="Gene3D" id="3.40.1390.10">
    <property type="entry name" value="MurE/MurF, N-terminal domain"/>
    <property type="match status" value="1"/>
</dbReference>
<feature type="domain" description="Mur ligase C-terminal" evidence="13">
    <location>
        <begin position="314"/>
        <end position="441"/>
    </location>
</feature>
<evidence type="ECO:0000256" key="11">
    <source>
        <dbReference type="RuleBase" id="RU004136"/>
    </source>
</evidence>
<feature type="binding site" evidence="10">
    <location>
        <begin position="111"/>
        <end position="117"/>
    </location>
    <ligand>
        <name>ATP</name>
        <dbReference type="ChEBI" id="CHEBI:30616"/>
    </ligand>
</feature>
<dbReference type="Gene3D" id="3.90.190.20">
    <property type="entry name" value="Mur ligase, C-terminal domain"/>
    <property type="match status" value="1"/>
</dbReference>
<evidence type="ECO:0000256" key="6">
    <source>
        <dbReference type="ARBA" id="ARBA00022960"/>
    </source>
</evidence>
<protein>
    <recommendedName>
        <fullName evidence="10 11">UDP-N-acetylmuramoyl-tripeptide--D-alanyl-D-alanine ligase</fullName>
        <ecNumber evidence="10 11">6.3.2.10</ecNumber>
    </recommendedName>
    <alternativeName>
        <fullName evidence="10">D-alanyl-D-alanine-adding enzyme</fullName>
    </alternativeName>
</protein>
<comment type="function">
    <text evidence="10 11">Involved in cell wall formation. Catalyzes the final step in the synthesis of UDP-N-acetylmuramoyl-pentapeptide, the precursor of murein.</text>
</comment>
<dbReference type="EMBL" id="DSVQ01000007">
    <property type="protein sequence ID" value="HGT38397.1"/>
    <property type="molecule type" value="Genomic_DNA"/>
</dbReference>
<dbReference type="Gene3D" id="3.40.1190.10">
    <property type="entry name" value="Mur-like, catalytic domain"/>
    <property type="match status" value="1"/>
</dbReference>
<keyword evidence="9 10" id="KW-0961">Cell wall biogenesis/degradation</keyword>
<dbReference type="InterPro" id="IPR036565">
    <property type="entry name" value="Mur-like_cat_sf"/>
</dbReference>